<dbReference type="Proteomes" id="UP000499080">
    <property type="component" value="Unassembled WGS sequence"/>
</dbReference>
<evidence type="ECO:0000313" key="2">
    <source>
        <dbReference type="Proteomes" id="UP000499080"/>
    </source>
</evidence>
<name>A0A4Y2GET8_ARAVE</name>
<keyword evidence="2" id="KW-1185">Reference proteome</keyword>
<dbReference type="AlphaFoldDB" id="A0A4Y2GET8"/>
<accession>A0A4Y2GET8</accession>
<comment type="caution">
    <text evidence="1">The sequence shown here is derived from an EMBL/GenBank/DDBJ whole genome shotgun (WGS) entry which is preliminary data.</text>
</comment>
<organism evidence="1 2">
    <name type="scientific">Araneus ventricosus</name>
    <name type="common">Orbweaver spider</name>
    <name type="synonym">Epeira ventricosa</name>
    <dbReference type="NCBI Taxonomy" id="182803"/>
    <lineage>
        <taxon>Eukaryota</taxon>
        <taxon>Metazoa</taxon>
        <taxon>Ecdysozoa</taxon>
        <taxon>Arthropoda</taxon>
        <taxon>Chelicerata</taxon>
        <taxon>Arachnida</taxon>
        <taxon>Araneae</taxon>
        <taxon>Araneomorphae</taxon>
        <taxon>Entelegynae</taxon>
        <taxon>Araneoidea</taxon>
        <taxon>Araneidae</taxon>
        <taxon>Araneus</taxon>
    </lineage>
</organism>
<proteinExistence type="predicted"/>
<evidence type="ECO:0000313" key="1">
    <source>
        <dbReference type="EMBL" id="GBM51088.1"/>
    </source>
</evidence>
<gene>
    <name evidence="1" type="ORF">AVEN_254632_1</name>
</gene>
<sequence length="112" mass="12462">MKMKSKVSLVVAQKIPPCAQLKAQLQHFSAVCQIGCPKSIALLFFKRERERKPSSWFVQAHIRNDTSVVDALGSLRLGVGRGGLVVRLRSQRAPGSKFDSIEDPPCLWVRCT</sequence>
<protein>
    <submittedName>
        <fullName evidence="1">Uncharacterized protein</fullName>
    </submittedName>
</protein>
<reference evidence="1 2" key="1">
    <citation type="journal article" date="2019" name="Sci. Rep.">
        <title>Orb-weaving spider Araneus ventricosus genome elucidates the spidroin gene catalogue.</title>
        <authorList>
            <person name="Kono N."/>
            <person name="Nakamura H."/>
            <person name="Ohtoshi R."/>
            <person name="Moran D.A.P."/>
            <person name="Shinohara A."/>
            <person name="Yoshida Y."/>
            <person name="Fujiwara M."/>
            <person name="Mori M."/>
            <person name="Tomita M."/>
            <person name="Arakawa K."/>
        </authorList>
    </citation>
    <scope>NUCLEOTIDE SEQUENCE [LARGE SCALE GENOMIC DNA]</scope>
</reference>
<dbReference type="EMBL" id="BGPR01001321">
    <property type="protein sequence ID" value="GBM51088.1"/>
    <property type="molecule type" value="Genomic_DNA"/>
</dbReference>